<name>A0A3B0PC49_MYCGL</name>
<proteinExistence type="predicted"/>
<dbReference type="AlphaFoldDB" id="A0A3B0PC49"/>
<dbReference type="Proteomes" id="UP000260136">
    <property type="component" value="Chromosome"/>
</dbReference>
<organism evidence="1 2">
    <name type="scientific">Mycoplasmoides gallisepticum</name>
    <name type="common">Mycoplasma gallisepticum</name>
    <dbReference type="NCBI Taxonomy" id="2096"/>
    <lineage>
        <taxon>Bacteria</taxon>
        <taxon>Bacillati</taxon>
        <taxon>Mycoplasmatota</taxon>
        <taxon>Mycoplasmoidales</taxon>
        <taxon>Mycoplasmoidaceae</taxon>
        <taxon>Mycoplasmoides</taxon>
    </lineage>
</organism>
<dbReference type="EMBL" id="LS991952">
    <property type="protein sequence ID" value="SYV94698.1"/>
    <property type="molecule type" value="Genomic_DNA"/>
</dbReference>
<reference evidence="2" key="1">
    <citation type="submission" date="2018-06" db="EMBL/GenBank/DDBJ databases">
        <authorList>
            <consortium name="Pathogen Informatics"/>
        </authorList>
    </citation>
    <scope>NUCLEOTIDE SEQUENCE [LARGE SCALE GENOMIC DNA]</scope>
    <source>
        <strain evidence="2">NCTC10115</strain>
    </source>
</reference>
<feature type="non-terminal residue" evidence="1">
    <location>
        <position position="31"/>
    </location>
</feature>
<evidence type="ECO:0000313" key="1">
    <source>
        <dbReference type="EMBL" id="SYV94698.1"/>
    </source>
</evidence>
<protein>
    <submittedName>
        <fullName evidence="1">Uncharacterized protein</fullName>
    </submittedName>
</protein>
<accession>A0A3B0PC49</accession>
<gene>
    <name evidence="1" type="ORF">NCTC10115_01005</name>
</gene>
<sequence>MPLVGLGISCSFYPNLGLNNEYYLAYYQILW</sequence>
<evidence type="ECO:0000313" key="2">
    <source>
        <dbReference type="Proteomes" id="UP000260136"/>
    </source>
</evidence>